<organism evidence="3">
    <name type="scientific">Spodoptera frugiperda</name>
    <name type="common">Fall armyworm</name>
    <dbReference type="NCBI Taxonomy" id="7108"/>
    <lineage>
        <taxon>Eukaryota</taxon>
        <taxon>Metazoa</taxon>
        <taxon>Ecdysozoa</taxon>
        <taxon>Arthropoda</taxon>
        <taxon>Hexapoda</taxon>
        <taxon>Insecta</taxon>
        <taxon>Pterygota</taxon>
        <taxon>Neoptera</taxon>
        <taxon>Endopterygota</taxon>
        <taxon>Lepidoptera</taxon>
        <taxon>Glossata</taxon>
        <taxon>Ditrysia</taxon>
        <taxon>Noctuoidea</taxon>
        <taxon>Noctuidae</taxon>
        <taxon>Amphipyrinae</taxon>
        <taxon>Spodoptera</taxon>
    </lineage>
</organism>
<protein>
    <submittedName>
        <fullName evidence="3">SFRICE_004045</fullName>
    </submittedName>
</protein>
<feature type="domain" description="PiggyBac transposable element-derived protein" evidence="2">
    <location>
        <begin position="210"/>
        <end position="574"/>
    </location>
</feature>
<accession>A0A2H1WAE6</accession>
<evidence type="ECO:0000259" key="2">
    <source>
        <dbReference type="Pfam" id="PF13843"/>
    </source>
</evidence>
<dbReference type="PANTHER" id="PTHR47272">
    <property type="entry name" value="DDE_TNP_1_7 DOMAIN-CONTAINING PROTEIN"/>
    <property type="match status" value="1"/>
</dbReference>
<dbReference type="InterPro" id="IPR029526">
    <property type="entry name" value="PGBD"/>
</dbReference>
<dbReference type="Pfam" id="PF13843">
    <property type="entry name" value="DDE_Tnp_1_7"/>
    <property type="match status" value="1"/>
</dbReference>
<evidence type="ECO:0000313" key="3">
    <source>
        <dbReference type="EMBL" id="SOQ49926.1"/>
    </source>
</evidence>
<gene>
    <name evidence="3" type="ORF">SFRICE_004045</name>
</gene>
<dbReference type="CDD" id="cd19757">
    <property type="entry name" value="Bbox1"/>
    <property type="match status" value="1"/>
</dbReference>
<dbReference type="PANTHER" id="PTHR47272:SF1">
    <property type="entry name" value="PIGGYBAC TRANSPOSABLE ELEMENT-DERIVED PROTEIN 3-LIKE"/>
    <property type="match status" value="1"/>
</dbReference>
<evidence type="ECO:0000256" key="1">
    <source>
        <dbReference type="SAM" id="MobiDB-lite"/>
    </source>
</evidence>
<sequence length="689" mass="79598">MPRNLVSVKPGQRDRCRRILALVPKFSATSDVSDATSNEEEEVNSRDSSPAPSINSSLERLDFNSPDPSSNDSYIENSDENSPSILHPNLDSIDFQSHEIVAEIGEDPPPLTPVLSTVFPSDTQCNYNAIPSIASLPSLPSVQPSPSPLLPASTRVQRKRRGPVVAANRVKRRNIQKFKLSFQWTKRRFQHAAEISEQSFKETVPSNWSALDYFYRFFPEDLIVDIANNTNLYSVQETGKSIKATKEDIIDFLAINILMGVVVMPSYKDYWKASYRYGKISDVMPIKRFQQIRRYLHFADNTHADESDRYYKLRPLLERVRAQCLSIEEENAFSVDEMIIPYKGKKAGSRRQYNPNKPCKWDFKNLVRAGVSGIVYDFMLYAGDDTFRGIQFEPEEENLGTGAKTVLALCKTIKNRPCVVYFDNWFTSLELIYLLRHNYGIFSLGTARKNRLREANDLLLSDKALQKKGRGAYCQATCNKNKIAIVKWFDNKPVTLVSSYVDAYPIEKVKRFHKESKGRIDVPCPQIVRHYNRHMGGVDLADMLIALYRTNMKTHRWYLNIFSQLLDICINNGWLLRRRHYRSKNIKRKDDHLKHFRYEVYAGLIKCKRQMAKSSVQDSVAEENKIKKPATERPIDAIRYDAVDHWPEHTEYQRCKYCKKGQACTRCTKCNVHLCYVAKRNCFVAYHKH</sequence>
<dbReference type="EMBL" id="ODYU01007285">
    <property type="protein sequence ID" value="SOQ49926.1"/>
    <property type="molecule type" value="Genomic_DNA"/>
</dbReference>
<feature type="compositionally biased region" description="Polar residues" evidence="1">
    <location>
        <begin position="46"/>
        <end position="58"/>
    </location>
</feature>
<reference evidence="3" key="1">
    <citation type="submission" date="2016-07" db="EMBL/GenBank/DDBJ databases">
        <authorList>
            <person name="Bretaudeau A."/>
        </authorList>
    </citation>
    <scope>NUCLEOTIDE SEQUENCE</scope>
    <source>
        <strain evidence="3">Rice</strain>
        <tissue evidence="3">Whole body</tissue>
    </source>
</reference>
<proteinExistence type="predicted"/>
<feature type="compositionally biased region" description="Polar residues" evidence="1">
    <location>
        <begin position="74"/>
        <end position="84"/>
    </location>
</feature>
<dbReference type="AlphaFoldDB" id="A0A2H1WAE6"/>
<name>A0A2H1WAE6_SPOFR</name>
<feature type="compositionally biased region" description="Low complexity" evidence="1">
    <location>
        <begin position="64"/>
        <end position="73"/>
    </location>
</feature>
<feature type="region of interest" description="Disordered" evidence="1">
    <location>
        <begin position="28"/>
        <end position="89"/>
    </location>
</feature>